<dbReference type="Proteomes" id="UP001275932">
    <property type="component" value="Unassembled WGS sequence"/>
</dbReference>
<feature type="domain" description="Acetyl xylan esterase" evidence="2">
    <location>
        <begin position="556"/>
        <end position="874"/>
    </location>
</feature>
<protein>
    <submittedName>
        <fullName evidence="3">Acetylxylan esterase</fullName>
    </submittedName>
</protein>
<proteinExistence type="predicted"/>
<dbReference type="PANTHER" id="PTHR40111">
    <property type="entry name" value="CEPHALOSPORIN-C DEACETYLASE"/>
    <property type="match status" value="1"/>
</dbReference>
<dbReference type="InterPro" id="IPR029058">
    <property type="entry name" value="AB_hydrolase_fold"/>
</dbReference>
<feature type="chain" id="PRO_5045764835" evidence="1">
    <location>
        <begin position="19"/>
        <end position="1007"/>
    </location>
</feature>
<name>A0ABU4WIY7_9BACT</name>
<accession>A0ABU4WIY7</accession>
<dbReference type="InterPro" id="IPR008391">
    <property type="entry name" value="AXE1_dom"/>
</dbReference>
<sequence>MKKYISVFSAFVALSAFAEFYQSDFANRTTWSNAVWKNSSGETVETKPASGDDVQILTTATGYNDICSINGAPTFKTLKMTITSFITYDGNFNTTEDLEITRLTKEIDGRLVAAVSGRSHSAFARNWLSNQGSFNVGGNLKITSYATDTGETLVNLGGRQSGEHQPNNFITSLKVTKDLEIKNVILAIHTVSGADVEIAQNISFPENINGRGGSLILNSNYRSDNNGLLTQTIKAGGVSSCEDSAGIIATRTGVASLDKTIRTGVLEIIGNGGDFYGIVRDNHTEGSDASGVVSIIMNGVGKQTFRNINNSFTGDTIVKKGALAVCGSLGNITVEGGTFGAVEKGVKAKTLTLKEGGKLDFNLLEYDSSITLSGGLVLPDGANILDYLSFSKINGQYEFMLITDSGNVERFSSLDGTTRVYTDSNGLSQTATFIYKNGGLGVKFIDAPKVERPAEPVDTSFKIVPLFSNGIVKIGEPFKFQINNPPDGATYKLTQNLGRKTVASGALTSELEFTLSEAGQAELVCEGVFESGSEGNAQMLHRYGFMASPEQVSTVDVRPADFDKYWAERKAEVEAVEPVMTLVLHSSQSLYDLYYFDVNCDGADLYGTDFTSNDINLRGIVATGYLAVPKNKAGVALPACVTYYGAGSYGADLRDATYFAERGIIGMSVSPHPVKQYGINSGNQTEKTLTSQVQSPHYRDRCIDDGDPKKIYFNGMFKRVYQSLRAVMLMKSADESIALPVWDGKNLAARGFSQGGAQTLAAAYLCPNVSVITPWCPAMADLGGMKIGRRSGWPDWINSASSTRTSATIYFDTALMSESTQASAYIGTGIIDNTCSPNAVVSAFNGMPSANKSIIYMQRTAHGITSAFDNDSRAFIIENFKANPVSKTTKPYRQWAVDSNLWGANALPNAKKDGADVSNLERYAFGKDFMSSAKANTSGKISLAYNTQSYVEGVSITPQWSTDLKNWREDGITISTSTGEDGSTLYEASFKTEPVPPIFFKLKLEQN</sequence>
<comment type="caution">
    <text evidence="3">The sequence shown here is derived from an EMBL/GenBank/DDBJ whole genome shotgun (WGS) entry which is preliminary data.</text>
</comment>
<evidence type="ECO:0000256" key="1">
    <source>
        <dbReference type="SAM" id="SignalP"/>
    </source>
</evidence>
<keyword evidence="4" id="KW-1185">Reference proteome</keyword>
<keyword evidence="1" id="KW-0732">Signal</keyword>
<dbReference type="InterPro" id="IPR039069">
    <property type="entry name" value="CE7"/>
</dbReference>
<dbReference type="EMBL" id="JALBUT010000004">
    <property type="protein sequence ID" value="MDX8415394.1"/>
    <property type="molecule type" value="Genomic_DNA"/>
</dbReference>
<evidence type="ECO:0000259" key="2">
    <source>
        <dbReference type="Pfam" id="PF05448"/>
    </source>
</evidence>
<dbReference type="SUPFAM" id="SSF53474">
    <property type="entry name" value="alpha/beta-Hydrolases"/>
    <property type="match status" value="1"/>
</dbReference>
<organism evidence="3 4">
    <name type="scientific">Intestinicryptomonas porci</name>
    <dbReference type="NCBI Taxonomy" id="2926320"/>
    <lineage>
        <taxon>Bacteria</taxon>
        <taxon>Pseudomonadati</taxon>
        <taxon>Verrucomicrobiota</taxon>
        <taxon>Opitutia</taxon>
        <taxon>Opitutales</taxon>
        <taxon>Intestinicryptomonaceae</taxon>
        <taxon>Intestinicryptomonas</taxon>
    </lineage>
</organism>
<evidence type="ECO:0000313" key="3">
    <source>
        <dbReference type="EMBL" id="MDX8415394.1"/>
    </source>
</evidence>
<dbReference type="PANTHER" id="PTHR40111:SF1">
    <property type="entry name" value="CEPHALOSPORIN-C DEACETYLASE"/>
    <property type="match status" value="1"/>
</dbReference>
<dbReference type="Pfam" id="PF05448">
    <property type="entry name" value="AXE1"/>
    <property type="match status" value="1"/>
</dbReference>
<reference evidence="3 4" key="1">
    <citation type="submission" date="2022-03" db="EMBL/GenBank/DDBJ databases">
        <title>Novel taxa within the pig intestine.</title>
        <authorList>
            <person name="Wylensek D."/>
            <person name="Bishof K."/>
            <person name="Afrizal A."/>
            <person name="Clavel T."/>
        </authorList>
    </citation>
    <scope>NUCLEOTIDE SEQUENCE [LARGE SCALE GENOMIC DNA]</scope>
    <source>
        <strain evidence="3 4">CLA-KB-P66</strain>
    </source>
</reference>
<evidence type="ECO:0000313" key="4">
    <source>
        <dbReference type="Proteomes" id="UP001275932"/>
    </source>
</evidence>
<feature type="signal peptide" evidence="1">
    <location>
        <begin position="1"/>
        <end position="18"/>
    </location>
</feature>
<gene>
    <name evidence="3" type="ORF">MOX91_04270</name>
</gene>
<dbReference type="RefSeq" id="WP_370396842.1">
    <property type="nucleotide sequence ID" value="NZ_JALBUT010000004.1"/>
</dbReference>
<dbReference type="Gene3D" id="3.40.50.1820">
    <property type="entry name" value="alpha/beta hydrolase"/>
    <property type="match status" value="1"/>
</dbReference>